<evidence type="ECO:0000313" key="3">
    <source>
        <dbReference type="Proteomes" id="UP000624703"/>
    </source>
</evidence>
<dbReference type="AlphaFoldDB" id="A0A8J7MBY2"/>
<evidence type="ECO:0000259" key="1">
    <source>
        <dbReference type="Pfam" id="PF19571"/>
    </source>
</evidence>
<dbReference type="InterPro" id="IPR045865">
    <property type="entry name" value="ACT-like_dom_sf"/>
</dbReference>
<dbReference type="InterPro" id="IPR045739">
    <property type="entry name" value="ACT_dom_pair"/>
</dbReference>
<reference evidence="2" key="1">
    <citation type="submission" date="2021-01" db="EMBL/GenBank/DDBJ databases">
        <title>Modified the classification status of verrucomicrobia.</title>
        <authorList>
            <person name="Feng X."/>
        </authorList>
    </citation>
    <scope>NUCLEOTIDE SEQUENCE</scope>
    <source>
        <strain evidence="2">_KCTC 22039</strain>
    </source>
</reference>
<dbReference type="SUPFAM" id="SSF55021">
    <property type="entry name" value="ACT-like"/>
    <property type="match status" value="1"/>
</dbReference>
<dbReference type="PANTHER" id="PTHR40099">
    <property type="entry name" value="ACETOLACTATE SYNTHASE, SMALL SUBUNIT"/>
    <property type="match status" value="1"/>
</dbReference>
<dbReference type="Gene3D" id="3.30.2130.10">
    <property type="entry name" value="VC0802-like"/>
    <property type="match status" value="1"/>
</dbReference>
<dbReference type="Pfam" id="PF19571">
    <property type="entry name" value="ACT_8"/>
    <property type="match status" value="1"/>
</dbReference>
<organism evidence="2 3">
    <name type="scientific">Persicirhabdus sediminis</name>
    <dbReference type="NCBI Taxonomy" id="454144"/>
    <lineage>
        <taxon>Bacteria</taxon>
        <taxon>Pseudomonadati</taxon>
        <taxon>Verrucomicrobiota</taxon>
        <taxon>Verrucomicrobiia</taxon>
        <taxon>Verrucomicrobiales</taxon>
        <taxon>Verrucomicrobiaceae</taxon>
        <taxon>Persicirhabdus</taxon>
    </lineage>
</organism>
<name>A0A8J7MBY2_9BACT</name>
<comment type="caution">
    <text evidence="2">The sequence shown here is derived from an EMBL/GenBank/DDBJ whole genome shotgun (WGS) entry which is preliminary data.</text>
</comment>
<dbReference type="PANTHER" id="PTHR40099:SF1">
    <property type="entry name" value="ACETOLACTATE SYNTHASE, SMALL SUBUNIT"/>
    <property type="match status" value="1"/>
</dbReference>
<dbReference type="RefSeq" id="WP_200310276.1">
    <property type="nucleotide sequence ID" value="NZ_JAENIM010000020.1"/>
</dbReference>
<sequence>MSEMEVKPKGTLPTQFSVLLKNRAGALSSLVRLLHRAKIEVVGLSMQDSHDVSVARLVLSDPDLASQLFIEKGIAFNTCELCVVALRDVNAGLSKCLDTLRAAETNVDFTYTLLCHPHGKTLLAMHLEDTFFGVSVLSSAGVQIVYEEDLLR</sequence>
<dbReference type="EMBL" id="JAENIM010000020">
    <property type="protein sequence ID" value="MBK1790238.1"/>
    <property type="molecule type" value="Genomic_DNA"/>
</dbReference>
<dbReference type="Proteomes" id="UP000624703">
    <property type="component" value="Unassembled WGS sequence"/>
</dbReference>
<keyword evidence="3" id="KW-1185">Reference proteome</keyword>
<evidence type="ECO:0000313" key="2">
    <source>
        <dbReference type="EMBL" id="MBK1790238.1"/>
    </source>
</evidence>
<feature type="domain" description="ACT" evidence="1">
    <location>
        <begin position="14"/>
        <end position="124"/>
    </location>
</feature>
<gene>
    <name evidence="2" type="ORF">JIN82_03600</name>
</gene>
<proteinExistence type="predicted"/>
<accession>A0A8J7MBY2</accession>
<protein>
    <submittedName>
        <fullName evidence="2">Acetolactate synthase</fullName>
    </submittedName>
</protein>